<gene>
    <name evidence="2" type="ORF">OSTQU699_LOCUS2881</name>
</gene>
<feature type="signal peptide" evidence="1">
    <location>
        <begin position="1"/>
        <end position="25"/>
    </location>
</feature>
<comment type="caution">
    <text evidence="2">The sequence shown here is derived from an EMBL/GenBank/DDBJ whole genome shotgun (WGS) entry which is preliminary data.</text>
</comment>
<dbReference type="AlphaFoldDB" id="A0A8S1IRS5"/>
<sequence length="119" mass="12980">MQNSVVVFLCLAISVCFCLFGGALSDCCRFSIFCCLFFEGVKMKANERMVPGNCTSAAAGFENSNACWGLVTMVVVAALQCCMQLLLAQKMARAGQDHILGVDLNFELGHAMLEFELEY</sequence>
<evidence type="ECO:0000313" key="3">
    <source>
        <dbReference type="Proteomes" id="UP000708148"/>
    </source>
</evidence>
<reference evidence="2" key="1">
    <citation type="submission" date="2020-12" db="EMBL/GenBank/DDBJ databases">
        <authorList>
            <person name="Iha C."/>
        </authorList>
    </citation>
    <scope>NUCLEOTIDE SEQUENCE</scope>
</reference>
<organism evidence="2 3">
    <name type="scientific">Ostreobium quekettii</name>
    <dbReference type="NCBI Taxonomy" id="121088"/>
    <lineage>
        <taxon>Eukaryota</taxon>
        <taxon>Viridiplantae</taxon>
        <taxon>Chlorophyta</taxon>
        <taxon>core chlorophytes</taxon>
        <taxon>Ulvophyceae</taxon>
        <taxon>TCBD clade</taxon>
        <taxon>Bryopsidales</taxon>
        <taxon>Ostreobineae</taxon>
        <taxon>Ostreobiaceae</taxon>
        <taxon>Ostreobium</taxon>
    </lineage>
</organism>
<protein>
    <submittedName>
        <fullName evidence="2">Uncharacterized protein</fullName>
    </submittedName>
</protein>
<feature type="chain" id="PRO_5035812691" evidence="1">
    <location>
        <begin position="26"/>
        <end position="119"/>
    </location>
</feature>
<evidence type="ECO:0000313" key="2">
    <source>
        <dbReference type="EMBL" id="CAD7697522.1"/>
    </source>
</evidence>
<evidence type="ECO:0000256" key="1">
    <source>
        <dbReference type="SAM" id="SignalP"/>
    </source>
</evidence>
<keyword evidence="1" id="KW-0732">Signal</keyword>
<keyword evidence="3" id="KW-1185">Reference proteome</keyword>
<dbReference type="EMBL" id="CAJHUC010000670">
    <property type="protein sequence ID" value="CAD7697522.1"/>
    <property type="molecule type" value="Genomic_DNA"/>
</dbReference>
<accession>A0A8S1IRS5</accession>
<dbReference type="Proteomes" id="UP000708148">
    <property type="component" value="Unassembled WGS sequence"/>
</dbReference>
<proteinExistence type="predicted"/>
<name>A0A8S1IRS5_9CHLO</name>